<evidence type="ECO:0000256" key="3">
    <source>
        <dbReference type="ARBA" id="ARBA00022840"/>
    </source>
</evidence>
<dbReference type="AlphaFoldDB" id="A0A381W5V7"/>
<evidence type="ECO:0000256" key="2">
    <source>
        <dbReference type="ARBA" id="ARBA00022741"/>
    </source>
</evidence>
<dbReference type="GO" id="GO:0005737">
    <property type="term" value="C:cytoplasm"/>
    <property type="evidence" value="ECO:0007669"/>
    <property type="project" value="InterPro"/>
</dbReference>
<keyword evidence="5" id="KW-0030">Aminoacyl-tRNA synthetase</keyword>
<reference evidence="8" key="1">
    <citation type="submission" date="2018-05" db="EMBL/GenBank/DDBJ databases">
        <authorList>
            <person name="Lanie J.A."/>
            <person name="Ng W.-L."/>
            <person name="Kazmierczak K.M."/>
            <person name="Andrzejewski T.M."/>
            <person name="Davidsen T.M."/>
            <person name="Wayne K.J."/>
            <person name="Tettelin H."/>
            <person name="Glass J.I."/>
            <person name="Rusch D."/>
            <person name="Podicherti R."/>
            <person name="Tsui H.-C.T."/>
            <person name="Winkler M.E."/>
        </authorList>
    </citation>
    <scope>NUCLEOTIDE SEQUENCE</scope>
</reference>
<dbReference type="InterPro" id="IPR010978">
    <property type="entry name" value="tRNA-bd_arm"/>
</dbReference>
<sequence>MLEQINNLRERGQNELNALTGTDQLPEWYHRYLGRKGDLTSLLRQLKTLPAEERPEMGKVINKVKQELQKLFESRQQTLRESKLDLQLEIDDLDVSLPGRPCTPGHLHLTTQTLRRIYQIFREMGFQVYEAPEVESDEFNFQLLNIPQYHPSRDMWDTFWVNDK</sequence>
<dbReference type="SUPFAM" id="SSF55681">
    <property type="entry name" value="Class II aaRS and biotin synthetases"/>
    <property type="match status" value="1"/>
</dbReference>
<feature type="domain" description="Phenylalanyl-tRNA synthetase" evidence="6">
    <location>
        <begin position="93"/>
        <end position="162"/>
    </location>
</feature>
<dbReference type="GO" id="GO:0006432">
    <property type="term" value="P:phenylalanyl-tRNA aminoacylation"/>
    <property type="evidence" value="ECO:0007669"/>
    <property type="project" value="InterPro"/>
</dbReference>
<dbReference type="Pfam" id="PF02912">
    <property type="entry name" value="Phe_tRNA-synt_N"/>
    <property type="match status" value="1"/>
</dbReference>
<proteinExistence type="predicted"/>
<dbReference type="EMBL" id="UINC01010642">
    <property type="protein sequence ID" value="SVA47263.1"/>
    <property type="molecule type" value="Genomic_DNA"/>
</dbReference>
<evidence type="ECO:0000256" key="4">
    <source>
        <dbReference type="ARBA" id="ARBA00022917"/>
    </source>
</evidence>
<keyword evidence="4" id="KW-0648">Protein biosynthesis</keyword>
<accession>A0A381W5V7</accession>
<keyword evidence="3" id="KW-0067">ATP-binding</keyword>
<gene>
    <name evidence="8" type="ORF">METZ01_LOCUS100117</name>
</gene>
<dbReference type="GO" id="GO:0005524">
    <property type="term" value="F:ATP binding"/>
    <property type="evidence" value="ECO:0007669"/>
    <property type="project" value="UniProtKB-KW"/>
</dbReference>
<feature type="domain" description="Phenylalanine-tRNA ligase class II N-terminal" evidence="7">
    <location>
        <begin position="23"/>
        <end position="88"/>
    </location>
</feature>
<feature type="non-terminal residue" evidence="8">
    <location>
        <position position="164"/>
    </location>
</feature>
<dbReference type="Gene3D" id="3.30.930.10">
    <property type="entry name" value="Bira Bifunctional Protein, Domain 2"/>
    <property type="match status" value="1"/>
</dbReference>
<organism evidence="8">
    <name type="scientific">marine metagenome</name>
    <dbReference type="NCBI Taxonomy" id="408172"/>
    <lineage>
        <taxon>unclassified sequences</taxon>
        <taxon>metagenomes</taxon>
        <taxon>ecological metagenomes</taxon>
    </lineage>
</organism>
<dbReference type="GO" id="GO:0004826">
    <property type="term" value="F:phenylalanine-tRNA ligase activity"/>
    <property type="evidence" value="ECO:0007669"/>
    <property type="project" value="InterPro"/>
</dbReference>
<evidence type="ECO:0000259" key="7">
    <source>
        <dbReference type="Pfam" id="PF02912"/>
    </source>
</evidence>
<keyword evidence="1" id="KW-0436">Ligase</keyword>
<dbReference type="SUPFAM" id="SSF46589">
    <property type="entry name" value="tRNA-binding arm"/>
    <property type="match status" value="1"/>
</dbReference>
<dbReference type="InterPro" id="IPR045864">
    <property type="entry name" value="aa-tRNA-synth_II/BPL/LPL"/>
</dbReference>
<evidence type="ECO:0000259" key="6">
    <source>
        <dbReference type="Pfam" id="PF01409"/>
    </source>
</evidence>
<dbReference type="InterPro" id="IPR004188">
    <property type="entry name" value="Phe-tRNA_ligase_II_N"/>
</dbReference>
<evidence type="ECO:0000256" key="5">
    <source>
        <dbReference type="ARBA" id="ARBA00023146"/>
    </source>
</evidence>
<dbReference type="Pfam" id="PF01409">
    <property type="entry name" value="tRNA-synt_2d"/>
    <property type="match status" value="1"/>
</dbReference>
<name>A0A381W5V7_9ZZZZ</name>
<keyword evidence="2" id="KW-0547">Nucleotide-binding</keyword>
<protein>
    <recommendedName>
        <fullName evidence="9">Phenylalanine--tRNA ligase</fullName>
    </recommendedName>
</protein>
<evidence type="ECO:0000313" key="8">
    <source>
        <dbReference type="EMBL" id="SVA47263.1"/>
    </source>
</evidence>
<dbReference type="InterPro" id="IPR002319">
    <property type="entry name" value="Phenylalanyl-tRNA_Synthase"/>
</dbReference>
<dbReference type="GO" id="GO:0000049">
    <property type="term" value="F:tRNA binding"/>
    <property type="evidence" value="ECO:0007669"/>
    <property type="project" value="InterPro"/>
</dbReference>
<evidence type="ECO:0008006" key="9">
    <source>
        <dbReference type="Google" id="ProtNLM"/>
    </source>
</evidence>
<evidence type="ECO:0000256" key="1">
    <source>
        <dbReference type="ARBA" id="ARBA00022598"/>
    </source>
</evidence>